<dbReference type="RefSeq" id="WP_091759788.1">
    <property type="nucleotide sequence ID" value="NZ_FOHB01000005.1"/>
</dbReference>
<dbReference type="InterPro" id="IPR008912">
    <property type="entry name" value="Uncharacterised_CoxE"/>
</dbReference>
<evidence type="ECO:0000259" key="1">
    <source>
        <dbReference type="SMART" id="SM00327"/>
    </source>
</evidence>
<dbReference type="EMBL" id="FOHB01000005">
    <property type="protein sequence ID" value="SES35366.1"/>
    <property type="molecule type" value="Genomic_DNA"/>
</dbReference>
<accession>A0A1H9WN52</accession>
<dbReference type="Gene3D" id="3.40.50.410">
    <property type="entry name" value="von Willebrand factor, type A domain"/>
    <property type="match status" value="1"/>
</dbReference>
<organism evidence="2 3">
    <name type="scientific">Pedococcus cremeus</name>
    <dbReference type="NCBI Taxonomy" id="587636"/>
    <lineage>
        <taxon>Bacteria</taxon>
        <taxon>Bacillati</taxon>
        <taxon>Actinomycetota</taxon>
        <taxon>Actinomycetes</taxon>
        <taxon>Micrococcales</taxon>
        <taxon>Intrasporangiaceae</taxon>
        <taxon>Pedococcus</taxon>
    </lineage>
</organism>
<evidence type="ECO:0000313" key="2">
    <source>
        <dbReference type="EMBL" id="SES35366.1"/>
    </source>
</evidence>
<dbReference type="Proteomes" id="UP000199019">
    <property type="component" value="Unassembled WGS sequence"/>
</dbReference>
<evidence type="ECO:0000313" key="3">
    <source>
        <dbReference type="Proteomes" id="UP000199019"/>
    </source>
</evidence>
<protein>
    <submittedName>
        <fullName evidence="2">VWA domain containing CoxE-like protein</fullName>
    </submittedName>
</protein>
<sequence>MSGVERWRLVLGRYAARRLGQAAAGTEAARMETALEYLYGREYEERDVRTDELGPGSLSDSAPSLVTWLGEVRDLFPRETCEVLEGHALDRYGLTGLVTDPETLERLEPNENLLKTLLALKGHLNGEVLAVARRIIRQVVDELRARLEMDVRRAMAGRLSQHRHSPHAVAANFDALGTVRRNLKHYDVERQQLVLQELLFFERNTRRLPWDVIVCVDQSGSMVGSVIHSAVMAGILTGLPSFRVRLVVFDTNVVDLTDQADDPVEVLLRVQLGGGTDIGQAVRYCSQLVEHPERTVLVLVTDFCEGAPPGELVRAVRGLAESRVTLLGLAALDGQANPFYDRGIAQRLADCGMRIAALTPSQLASWLVEVTS</sequence>
<dbReference type="SMART" id="SM00327">
    <property type="entry name" value="VWA"/>
    <property type="match status" value="1"/>
</dbReference>
<gene>
    <name evidence="2" type="ORF">SAMN05216199_3054</name>
</gene>
<dbReference type="PANTHER" id="PTHR30634">
    <property type="entry name" value="OUTER MEMBRANE LOLAB LIPOPROTEIN INSERTION APPARATUS"/>
    <property type="match status" value="1"/>
</dbReference>
<dbReference type="PANTHER" id="PTHR30634:SF16">
    <property type="entry name" value="OUTER-MEMBRANE LIPOPROTEIN LOLB"/>
    <property type="match status" value="1"/>
</dbReference>
<name>A0A1H9WN52_9MICO</name>
<keyword evidence="3" id="KW-1185">Reference proteome</keyword>
<dbReference type="STRING" id="587636.SAMN05216199_3054"/>
<dbReference type="InterPro" id="IPR036465">
    <property type="entry name" value="vWFA_dom_sf"/>
</dbReference>
<dbReference type="InterPro" id="IPR050458">
    <property type="entry name" value="LolB"/>
</dbReference>
<feature type="domain" description="VWFA" evidence="1">
    <location>
        <begin position="209"/>
        <end position="364"/>
    </location>
</feature>
<proteinExistence type="predicted"/>
<dbReference type="AlphaFoldDB" id="A0A1H9WN52"/>
<dbReference type="InterPro" id="IPR002035">
    <property type="entry name" value="VWF_A"/>
</dbReference>
<dbReference type="OrthoDB" id="9789979at2"/>
<reference evidence="3" key="1">
    <citation type="submission" date="2016-10" db="EMBL/GenBank/DDBJ databases">
        <authorList>
            <person name="Varghese N."/>
            <person name="Submissions S."/>
        </authorList>
    </citation>
    <scope>NUCLEOTIDE SEQUENCE [LARGE SCALE GENOMIC DNA]</scope>
    <source>
        <strain evidence="3">CGMCC 1.6963</strain>
    </source>
</reference>
<dbReference type="Pfam" id="PF05762">
    <property type="entry name" value="VWA_CoxE"/>
    <property type="match status" value="1"/>
</dbReference>
<dbReference type="SUPFAM" id="SSF53300">
    <property type="entry name" value="vWA-like"/>
    <property type="match status" value="1"/>
</dbReference>